<dbReference type="InterPro" id="IPR018060">
    <property type="entry name" value="HTH_AraC"/>
</dbReference>
<name>A0AB34YZC1_9HYPH</name>
<proteinExistence type="predicted"/>
<gene>
    <name evidence="6" type="ORF">GGQ79_004211</name>
</gene>
<dbReference type="PANTHER" id="PTHR47893:SF1">
    <property type="entry name" value="REGULATORY PROTEIN PCHR"/>
    <property type="match status" value="1"/>
</dbReference>
<feature type="compositionally biased region" description="Polar residues" evidence="4">
    <location>
        <begin position="1"/>
        <end position="20"/>
    </location>
</feature>
<evidence type="ECO:0000256" key="2">
    <source>
        <dbReference type="ARBA" id="ARBA00023125"/>
    </source>
</evidence>
<protein>
    <submittedName>
        <fullName evidence="6">AraC-like DNA-binding protein</fullName>
    </submittedName>
</protein>
<keyword evidence="1" id="KW-0805">Transcription regulation</keyword>
<dbReference type="Proteomes" id="UP000553980">
    <property type="component" value="Unassembled WGS sequence"/>
</dbReference>
<evidence type="ECO:0000313" key="6">
    <source>
        <dbReference type="EMBL" id="MBB4095659.1"/>
    </source>
</evidence>
<dbReference type="SMART" id="SM00342">
    <property type="entry name" value="HTH_ARAC"/>
    <property type="match status" value="1"/>
</dbReference>
<dbReference type="PRINTS" id="PR00032">
    <property type="entry name" value="HTHARAC"/>
</dbReference>
<dbReference type="GO" id="GO:0003700">
    <property type="term" value="F:DNA-binding transcription factor activity"/>
    <property type="evidence" value="ECO:0007669"/>
    <property type="project" value="InterPro"/>
</dbReference>
<organism evidence="6 7">
    <name type="scientific">Brucella pecoris</name>
    <dbReference type="NCBI Taxonomy" id="867683"/>
    <lineage>
        <taxon>Bacteria</taxon>
        <taxon>Pseudomonadati</taxon>
        <taxon>Pseudomonadota</taxon>
        <taxon>Alphaproteobacteria</taxon>
        <taxon>Hyphomicrobiales</taxon>
        <taxon>Brucellaceae</taxon>
        <taxon>Brucella/Ochrobactrum group</taxon>
        <taxon>Brucella</taxon>
    </lineage>
</organism>
<feature type="domain" description="HTH araC/xylS-type" evidence="5">
    <location>
        <begin position="227"/>
        <end position="323"/>
    </location>
</feature>
<comment type="caution">
    <text evidence="6">The sequence shown here is derived from an EMBL/GenBank/DDBJ whole genome shotgun (WGS) entry which is preliminary data.</text>
</comment>
<dbReference type="InterPro" id="IPR053142">
    <property type="entry name" value="PchR_regulatory_protein"/>
</dbReference>
<evidence type="ECO:0000313" key="7">
    <source>
        <dbReference type="Proteomes" id="UP000553980"/>
    </source>
</evidence>
<dbReference type="Gene3D" id="1.10.10.60">
    <property type="entry name" value="Homeodomain-like"/>
    <property type="match status" value="1"/>
</dbReference>
<dbReference type="PANTHER" id="PTHR47893">
    <property type="entry name" value="REGULATORY PROTEIN PCHR"/>
    <property type="match status" value="1"/>
</dbReference>
<dbReference type="RefSeq" id="WP_235894926.1">
    <property type="nucleotide sequence ID" value="NZ_JACIEX010000012.1"/>
</dbReference>
<evidence type="ECO:0000259" key="5">
    <source>
        <dbReference type="PROSITE" id="PS01124"/>
    </source>
</evidence>
<dbReference type="InterPro" id="IPR018062">
    <property type="entry name" value="HTH_AraC-typ_CS"/>
</dbReference>
<dbReference type="GO" id="GO:0043565">
    <property type="term" value="F:sequence-specific DNA binding"/>
    <property type="evidence" value="ECO:0007669"/>
    <property type="project" value="InterPro"/>
</dbReference>
<keyword evidence="7" id="KW-1185">Reference proteome</keyword>
<keyword evidence="3" id="KW-0804">Transcription</keyword>
<dbReference type="InterPro" id="IPR020449">
    <property type="entry name" value="Tscrpt_reg_AraC-type_HTH"/>
</dbReference>
<dbReference type="InterPro" id="IPR009057">
    <property type="entry name" value="Homeodomain-like_sf"/>
</dbReference>
<dbReference type="PROSITE" id="PS01124">
    <property type="entry name" value="HTH_ARAC_FAMILY_2"/>
    <property type="match status" value="1"/>
</dbReference>
<accession>A0AB34YZC1</accession>
<dbReference type="SUPFAM" id="SSF46689">
    <property type="entry name" value="Homeodomain-like"/>
    <property type="match status" value="2"/>
</dbReference>
<sequence>MSLPDTSNPLSTPKSQTMQPESWRDVVDGEIDQLGWRAYTTVEQPDTDVTVFMIDVMPTQDMVFHPEGPATFSLSVFLDGAGTLSVDGATPFEIASGTAVLFACKRTTRGENRIQAGRRLRVVDIRFEPPLLEKLGGVSLAQLGGAVLTEHSLPEQDIFLVGFKAPPELIAAATSLIQCRFEEGLARLLHLYSKSIEALSISIDAMSRNRSETPLKPLSDEEMQRLNNALELIKNHYSDDWTIPRLAREIGLNERRLKEGFRLTIGRSVHAHLRAIRLEAAATLLAAGSSVTEAAYTVGFDNLSHFSKIFREEKGVLPSKYMR</sequence>
<dbReference type="AlphaFoldDB" id="A0AB34YZC1"/>
<dbReference type="EMBL" id="JACIEX010000012">
    <property type="protein sequence ID" value="MBB4095659.1"/>
    <property type="molecule type" value="Genomic_DNA"/>
</dbReference>
<reference evidence="6 7" key="1">
    <citation type="submission" date="2020-08" db="EMBL/GenBank/DDBJ databases">
        <title>Genomic Encyclopedia of Type Strains, Phase IV (KMG-IV): sequencing the most valuable type-strain genomes for metagenomic binning, comparative biology and taxonomic classification.</title>
        <authorList>
            <person name="Goeker M."/>
        </authorList>
    </citation>
    <scope>NUCLEOTIDE SEQUENCE [LARGE SCALE GENOMIC DNA]</scope>
    <source>
        <strain evidence="6 7">DSM 23868</strain>
    </source>
</reference>
<evidence type="ECO:0000256" key="3">
    <source>
        <dbReference type="ARBA" id="ARBA00023163"/>
    </source>
</evidence>
<keyword evidence="2 6" id="KW-0238">DNA-binding</keyword>
<evidence type="ECO:0000256" key="4">
    <source>
        <dbReference type="SAM" id="MobiDB-lite"/>
    </source>
</evidence>
<evidence type="ECO:0000256" key="1">
    <source>
        <dbReference type="ARBA" id="ARBA00023015"/>
    </source>
</evidence>
<feature type="region of interest" description="Disordered" evidence="4">
    <location>
        <begin position="1"/>
        <end position="23"/>
    </location>
</feature>
<dbReference type="Pfam" id="PF12833">
    <property type="entry name" value="HTH_18"/>
    <property type="match status" value="1"/>
</dbReference>
<dbReference type="PROSITE" id="PS00041">
    <property type="entry name" value="HTH_ARAC_FAMILY_1"/>
    <property type="match status" value="1"/>
</dbReference>